<organism evidence="4 5">
    <name type="scientific">Undibacterium nitidum</name>
    <dbReference type="NCBI Taxonomy" id="2762298"/>
    <lineage>
        <taxon>Bacteria</taxon>
        <taxon>Pseudomonadati</taxon>
        <taxon>Pseudomonadota</taxon>
        <taxon>Betaproteobacteria</taxon>
        <taxon>Burkholderiales</taxon>
        <taxon>Oxalobacteraceae</taxon>
        <taxon>Undibacterium</taxon>
    </lineage>
</organism>
<sequence>MPTPLNNIFWNSLNGAHAHFSSGNEEAKRYSKGFSPIVGFPQIDSPNLTALKPFVDVDEQFYCGGWTGHVAEEWQLHADASMFRMVWTGAIANIDIESDSKLHQQRFPELYLRQLQSSDAQQAVDLAKLTNPGPFGMRTIELGEYLGYFDNDRLVAMSGERMQAAQFHEVSGVCTHPDYQGKGLARRLMNRIISHQLARGEIPFLHVMSHNHSAHDLYLRMGFTDDCETPVRVMSLKFR</sequence>
<dbReference type="RefSeq" id="WP_186917254.1">
    <property type="nucleotide sequence ID" value="NZ_JACOFZ010000006.1"/>
</dbReference>
<dbReference type="InterPro" id="IPR050680">
    <property type="entry name" value="YpeA/RimI_acetyltransf"/>
</dbReference>
<dbReference type="Gene3D" id="3.40.630.30">
    <property type="match status" value="1"/>
</dbReference>
<dbReference type="PROSITE" id="PS51186">
    <property type="entry name" value="GNAT"/>
    <property type="match status" value="1"/>
</dbReference>
<comment type="caution">
    <text evidence="4">The sequence shown here is derived from an EMBL/GenBank/DDBJ whole genome shotgun (WGS) entry which is preliminary data.</text>
</comment>
<dbReference type="SUPFAM" id="SSF55729">
    <property type="entry name" value="Acyl-CoA N-acyltransferases (Nat)"/>
    <property type="match status" value="1"/>
</dbReference>
<keyword evidence="2" id="KW-0012">Acyltransferase</keyword>
<dbReference type="Proteomes" id="UP000627446">
    <property type="component" value="Unassembled WGS sequence"/>
</dbReference>
<reference evidence="4" key="1">
    <citation type="submission" date="2020-08" db="EMBL/GenBank/DDBJ databases">
        <title>Novel species isolated from subtropical streams in China.</title>
        <authorList>
            <person name="Lu H."/>
        </authorList>
    </citation>
    <scope>NUCLEOTIDE SEQUENCE</scope>
    <source>
        <strain evidence="4">LX22W</strain>
    </source>
</reference>
<gene>
    <name evidence="4" type="ORF">H8K36_14715</name>
</gene>
<dbReference type="InterPro" id="IPR000182">
    <property type="entry name" value="GNAT_dom"/>
</dbReference>
<dbReference type="EMBL" id="JACOFZ010000006">
    <property type="protein sequence ID" value="MBC3882639.1"/>
    <property type="molecule type" value="Genomic_DNA"/>
</dbReference>
<dbReference type="PANTHER" id="PTHR43420">
    <property type="entry name" value="ACETYLTRANSFERASE"/>
    <property type="match status" value="1"/>
</dbReference>
<dbReference type="InterPro" id="IPR016181">
    <property type="entry name" value="Acyl_CoA_acyltransferase"/>
</dbReference>
<evidence type="ECO:0000256" key="2">
    <source>
        <dbReference type="ARBA" id="ARBA00023315"/>
    </source>
</evidence>
<proteinExistence type="predicted"/>
<evidence type="ECO:0000313" key="4">
    <source>
        <dbReference type="EMBL" id="MBC3882639.1"/>
    </source>
</evidence>
<evidence type="ECO:0000259" key="3">
    <source>
        <dbReference type="PROSITE" id="PS51186"/>
    </source>
</evidence>
<evidence type="ECO:0000256" key="1">
    <source>
        <dbReference type="ARBA" id="ARBA00022679"/>
    </source>
</evidence>
<dbReference type="GO" id="GO:0016747">
    <property type="term" value="F:acyltransferase activity, transferring groups other than amino-acyl groups"/>
    <property type="evidence" value="ECO:0007669"/>
    <property type="project" value="InterPro"/>
</dbReference>
<dbReference type="CDD" id="cd04301">
    <property type="entry name" value="NAT_SF"/>
    <property type="match status" value="1"/>
</dbReference>
<dbReference type="Pfam" id="PF00583">
    <property type="entry name" value="Acetyltransf_1"/>
    <property type="match status" value="1"/>
</dbReference>
<protein>
    <submittedName>
        <fullName evidence="4">GNAT family N-acetyltransferase</fullName>
    </submittedName>
</protein>
<accession>A0A923HWF5</accession>
<keyword evidence="5" id="KW-1185">Reference proteome</keyword>
<name>A0A923HWF5_9BURK</name>
<dbReference type="AlphaFoldDB" id="A0A923HWF5"/>
<evidence type="ECO:0000313" key="5">
    <source>
        <dbReference type="Proteomes" id="UP000627446"/>
    </source>
</evidence>
<feature type="domain" description="N-acetyltransferase" evidence="3">
    <location>
        <begin position="110"/>
        <end position="239"/>
    </location>
</feature>
<keyword evidence="1" id="KW-0808">Transferase</keyword>